<accession>V5GI55</accession>
<dbReference type="EMBL" id="KI545891">
    <property type="protein sequence ID" value="EST05647.1"/>
    <property type="molecule type" value="Genomic_DNA"/>
</dbReference>
<evidence type="ECO:0000313" key="2">
    <source>
        <dbReference type="EMBL" id="EST05647.1"/>
    </source>
</evidence>
<dbReference type="InterPro" id="IPR002925">
    <property type="entry name" value="Dienelactn_hydro"/>
</dbReference>
<organism evidence="2 3">
    <name type="scientific">Kalmanozyma brasiliensis (strain GHG001)</name>
    <name type="common">Yeast</name>
    <name type="synonym">Pseudozyma brasiliensis</name>
    <dbReference type="NCBI Taxonomy" id="1365824"/>
    <lineage>
        <taxon>Eukaryota</taxon>
        <taxon>Fungi</taxon>
        <taxon>Dikarya</taxon>
        <taxon>Basidiomycota</taxon>
        <taxon>Ustilaginomycotina</taxon>
        <taxon>Ustilaginomycetes</taxon>
        <taxon>Ustilaginales</taxon>
        <taxon>Ustilaginaceae</taxon>
        <taxon>Kalmanozyma</taxon>
    </lineage>
</organism>
<dbReference type="GeneID" id="27421475"/>
<dbReference type="HOGENOM" id="CLU_054590_2_0_1"/>
<sequence>MSQPSRNTIIDDANTAIGSEGGANSGGFCINCVTGFKIPGEPKGKMENINGINCYVATPSNASSDNEKKAIIYFYDAFGLKLQNNKVIPDRIADASGLTVYVPDVFNGGGVAESTLAVAPSTAADMKSASIVTKLKTMAGFALATPFFARNLPGSKLPGLRKWIDELKSSKGYTRIGGVGYCYGGKLVICLNASGHIDVSVANHPSMITKGDIAAIKNPILFNCAEEDPIFSENYAKQVEKEWSDKGDKPKHKFKYYPNTVHGFAARPNLGDPQVKEAFEKATAEAVEFWKAHL</sequence>
<evidence type="ECO:0000313" key="3">
    <source>
        <dbReference type="Proteomes" id="UP000019377"/>
    </source>
</evidence>
<dbReference type="STRING" id="1365824.V5GI55"/>
<protein>
    <recommendedName>
        <fullName evidence="1">Dienelactone hydrolase domain-containing protein</fullName>
    </recommendedName>
</protein>
<dbReference type="GO" id="GO:0016787">
    <property type="term" value="F:hydrolase activity"/>
    <property type="evidence" value="ECO:0007669"/>
    <property type="project" value="InterPro"/>
</dbReference>
<dbReference type="OMA" id="GEPKGKM"/>
<feature type="domain" description="Dienelactone hydrolase" evidence="1">
    <location>
        <begin position="53"/>
        <end position="293"/>
    </location>
</feature>
<dbReference type="eggNOG" id="KOG3043">
    <property type="taxonomic scope" value="Eukaryota"/>
</dbReference>
<dbReference type="OrthoDB" id="17560at2759"/>
<evidence type="ECO:0000259" key="1">
    <source>
        <dbReference type="Pfam" id="PF01738"/>
    </source>
</evidence>
<dbReference type="PANTHER" id="PTHR17630:SF44">
    <property type="entry name" value="PROTEIN AIM2"/>
    <property type="match status" value="1"/>
</dbReference>
<dbReference type="AlphaFoldDB" id="V5GI55"/>
<proteinExistence type="predicted"/>
<dbReference type="Gene3D" id="3.40.50.1820">
    <property type="entry name" value="alpha/beta hydrolase"/>
    <property type="match status" value="1"/>
</dbReference>
<dbReference type="PANTHER" id="PTHR17630">
    <property type="entry name" value="DIENELACTONE HYDROLASE"/>
    <property type="match status" value="1"/>
</dbReference>
<keyword evidence="3" id="KW-1185">Reference proteome</keyword>
<dbReference type="RefSeq" id="XP_016290636.1">
    <property type="nucleotide sequence ID" value="XM_016438779.1"/>
</dbReference>
<name>V5GI55_KALBG</name>
<reference evidence="3" key="1">
    <citation type="journal article" date="2013" name="Genome Announc.">
        <title>Draft genome sequence of Pseudozyma brasiliensis sp. nov. strain GHG001, a high producer of endo-1,4-xylanase isolated from an insect pest of sugarcane.</title>
        <authorList>
            <person name="Oliveira J.V.D.C."/>
            <person name="dos Santos R.A.C."/>
            <person name="Borges T.A."/>
            <person name="Riano-Pachon D.M."/>
            <person name="Goldman G.H."/>
        </authorList>
    </citation>
    <scope>NUCLEOTIDE SEQUENCE [LARGE SCALE GENOMIC DNA]</scope>
    <source>
        <strain evidence="3">GHG001</strain>
    </source>
</reference>
<dbReference type="InterPro" id="IPR029058">
    <property type="entry name" value="AB_hydrolase_fold"/>
</dbReference>
<dbReference type="SUPFAM" id="SSF53474">
    <property type="entry name" value="alpha/beta-Hydrolases"/>
    <property type="match status" value="1"/>
</dbReference>
<gene>
    <name evidence="2" type="ORF">PSEUBRA_SCAF5g02494</name>
</gene>
<dbReference type="Proteomes" id="UP000019377">
    <property type="component" value="Unassembled WGS sequence"/>
</dbReference>
<dbReference type="Pfam" id="PF01738">
    <property type="entry name" value="DLH"/>
    <property type="match status" value="1"/>
</dbReference>